<dbReference type="AlphaFoldDB" id="A0A412AXV3"/>
<dbReference type="EMBL" id="QRTC01000021">
    <property type="protein sequence ID" value="RGQ41103.1"/>
    <property type="molecule type" value="Genomic_DNA"/>
</dbReference>
<reference evidence="1 2" key="1">
    <citation type="submission" date="2018-08" db="EMBL/GenBank/DDBJ databases">
        <title>A genome reference for cultivated species of the human gut microbiota.</title>
        <authorList>
            <person name="Zou Y."/>
            <person name="Xue W."/>
            <person name="Luo G."/>
        </authorList>
    </citation>
    <scope>NUCLEOTIDE SEQUENCE [LARGE SCALE GENOMIC DNA]</scope>
    <source>
        <strain evidence="1 2">AF28-26</strain>
    </source>
</reference>
<evidence type="ECO:0000313" key="2">
    <source>
        <dbReference type="Proteomes" id="UP000284751"/>
    </source>
</evidence>
<gene>
    <name evidence="1" type="ORF">DWY99_06615</name>
</gene>
<dbReference type="Proteomes" id="UP000284751">
    <property type="component" value="Unassembled WGS sequence"/>
</dbReference>
<organism evidence="1 2">
    <name type="scientific">[Clostridium] leptum</name>
    <dbReference type="NCBI Taxonomy" id="1535"/>
    <lineage>
        <taxon>Bacteria</taxon>
        <taxon>Bacillati</taxon>
        <taxon>Bacillota</taxon>
        <taxon>Clostridia</taxon>
        <taxon>Eubacteriales</taxon>
        <taxon>Oscillospiraceae</taxon>
        <taxon>Oscillospiraceae incertae sedis</taxon>
    </lineage>
</organism>
<protein>
    <submittedName>
        <fullName evidence="1">Uncharacterized protein</fullName>
    </submittedName>
</protein>
<name>A0A412AXV3_9FIRM</name>
<comment type="caution">
    <text evidence="1">The sequence shown here is derived from an EMBL/GenBank/DDBJ whole genome shotgun (WGS) entry which is preliminary data.</text>
</comment>
<accession>A0A412AXV3</accession>
<sequence length="92" mass="10119">MNYVISDKAYAQWLSESLGYMDKRKVEKLALIGIDSDTGEIITGYYNCLMSDKAVMAANIQADAIFDSVMANADSIVQKAEEIAENEGLDET</sequence>
<proteinExistence type="predicted"/>
<evidence type="ECO:0000313" key="1">
    <source>
        <dbReference type="EMBL" id="RGQ41103.1"/>
    </source>
</evidence>